<dbReference type="PANTHER" id="PTHR30204:SF93">
    <property type="entry name" value="HTH MERR-TYPE DOMAIN-CONTAINING PROTEIN"/>
    <property type="match status" value="1"/>
</dbReference>
<accession>A0A2A3X163</accession>
<dbReference type="CDD" id="cd00592">
    <property type="entry name" value="HTH_MerR-like"/>
    <property type="match status" value="1"/>
</dbReference>
<dbReference type="Proteomes" id="UP000282731">
    <property type="component" value="Chromosome"/>
</dbReference>
<evidence type="ECO:0000313" key="4">
    <source>
        <dbReference type="EMBL" id="PCC17452.1"/>
    </source>
</evidence>
<dbReference type="InterPro" id="IPR009061">
    <property type="entry name" value="DNA-bd_dom_put_sf"/>
</dbReference>
<dbReference type="PROSITE" id="PS50937">
    <property type="entry name" value="HTH_MERR_2"/>
    <property type="match status" value="1"/>
</dbReference>
<dbReference type="EMBL" id="CP025334">
    <property type="protein sequence ID" value="AZT98235.1"/>
    <property type="molecule type" value="Genomic_DNA"/>
</dbReference>
<dbReference type="Pfam" id="PF13411">
    <property type="entry name" value="MerR_1"/>
    <property type="match status" value="1"/>
</dbReference>
<organism evidence="4 5">
    <name type="scientific">Brevibacterium aurantiacum</name>
    <dbReference type="NCBI Taxonomy" id="273384"/>
    <lineage>
        <taxon>Bacteria</taxon>
        <taxon>Bacillati</taxon>
        <taxon>Actinomycetota</taxon>
        <taxon>Actinomycetes</taxon>
        <taxon>Micrococcales</taxon>
        <taxon>Brevibacteriaceae</taxon>
        <taxon>Brevibacterium</taxon>
    </lineage>
</organism>
<evidence type="ECO:0000313" key="3">
    <source>
        <dbReference type="EMBL" id="AZT98235.1"/>
    </source>
</evidence>
<dbReference type="SMART" id="SM00422">
    <property type="entry name" value="HTH_MERR"/>
    <property type="match status" value="1"/>
</dbReference>
<protein>
    <submittedName>
        <fullName evidence="4">MerR family transcriptional regulator</fullName>
    </submittedName>
</protein>
<dbReference type="GO" id="GO:0003700">
    <property type="term" value="F:DNA-binding transcription factor activity"/>
    <property type="evidence" value="ECO:0007669"/>
    <property type="project" value="InterPro"/>
</dbReference>
<gene>
    <name evidence="4" type="ORF">CIK79_03575</name>
    <name evidence="3" type="ORF">CXR27_15445</name>
</gene>
<dbReference type="Proteomes" id="UP000218377">
    <property type="component" value="Unassembled WGS sequence"/>
</dbReference>
<name>A0A2A3X163_BREAU</name>
<reference evidence="3 6" key="2">
    <citation type="submission" date="2017-12" db="EMBL/GenBank/DDBJ databases">
        <authorList>
            <person name="Levesque S."/>
        </authorList>
    </citation>
    <scope>NUCLEOTIDE SEQUENCE [LARGE SCALE GENOMIC DNA]</scope>
    <source>
        <strain evidence="3 6">SMQ-1420</strain>
    </source>
</reference>
<dbReference type="RefSeq" id="WP_096157421.1">
    <property type="nucleotide sequence ID" value="NZ_CP025334.1"/>
</dbReference>
<evidence type="ECO:0000256" key="1">
    <source>
        <dbReference type="ARBA" id="ARBA00023125"/>
    </source>
</evidence>
<dbReference type="PANTHER" id="PTHR30204">
    <property type="entry name" value="REDOX-CYCLING DRUG-SENSING TRANSCRIPTIONAL ACTIVATOR SOXR"/>
    <property type="match status" value="1"/>
</dbReference>
<dbReference type="InterPro" id="IPR047057">
    <property type="entry name" value="MerR_fam"/>
</dbReference>
<feature type="domain" description="HTH merR-type" evidence="2">
    <location>
        <begin position="1"/>
        <end position="69"/>
    </location>
</feature>
<keyword evidence="1" id="KW-0238">DNA-binding</keyword>
<reference evidence="4 5" key="1">
    <citation type="journal article" date="2017" name="Elife">
        <title>Extensive horizontal gene transfer in cheese-associated bacteria.</title>
        <authorList>
            <person name="Bonham K.S."/>
            <person name="Wolfe B.E."/>
            <person name="Dutton R.J."/>
        </authorList>
    </citation>
    <scope>NUCLEOTIDE SEQUENCE [LARGE SCALE GENOMIC DNA]</scope>
    <source>
        <strain evidence="4 5">JB5</strain>
    </source>
</reference>
<dbReference type="Gene3D" id="1.10.1660.10">
    <property type="match status" value="1"/>
</dbReference>
<dbReference type="EMBL" id="NRGX01000001">
    <property type="protein sequence ID" value="PCC17452.1"/>
    <property type="molecule type" value="Genomic_DNA"/>
</dbReference>
<proteinExistence type="predicted"/>
<reference evidence="3 6" key="3">
    <citation type="submission" date="2019-01" db="EMBL/GenBank/DDBJ databases">
        <title>Comparative genomic analysis of Brevibacterium aurantiacum sheds light on its evolution and its adaptation to smear-ripened cheeses.</title>
        <authorList>
            <person name="Moineau S."/>
        </authorList>
    </citation>
    <scope>NUCLEOTIDE SEQUENCE [LARGE SCALE GENOMIC DNA]</scope>
    <source>
        <strain evidence="3 6">SMQ-1420</strain>
    </source>
</reference>
<dbReference type="AlphaFoldDB" id="A0A2A3X163"/>
<dbReference type="GO" id="GO:0003677">
    <property type="term" value="F:DNA binding"/>
    <property type="evidence" value="ECO:0007669"/>
    <property type="project" value="UniProtKB-KW"/>
</dbReference>
<dbReference type="SUPFAM" id="SSF46955">
    <property type="entry name" value="Putative DNA-binding domain"/>
    <property type="match status" value="1"/>
</dbReference>
<sequence length="224" mass="24364">MRIGELADLAGVTVRTIRYYNQKSVLAEPERRANGYGDYTVDHLVALVRIRQLTQSGLSLEHAGAIVAGFGASGDETLDEVDAALGQRIAALTAQRERLAAARAAGRIGLSKLAAALVTTPSDISASTLFAHLYGDGERADRLAETLQCPEVRSRLVAAQRRFEAVDENTTTAELDNLVADIDGIVSEFLSQVPTVTEMESRLLLTLAERNLNDWQRAFVRRLT</sequence>
<dbReference type="InterPro" id="IPR000551">
    <property type="entry name" value="MerR-type_HTH_dom"/>
</dbReference>
<evidence type="ECO:0000259" key="2">
    <source>
        <dbReference type="PROSITE" id="PS50937"/>
    </source>
</evidence>
<evidence type="ECO:0000313" key="5">
    <source>
        <dbReference type="Proteomes" id="UP000218377"/>
    </source>
</evidence>
<evidence type="ECO:0000313" key="6">
    <source>
        <dbReference type="Proteomes" id="UP000282731"/>
    </source>
</evidence>